<dbReference type="Proteomes" id="UP001246372">
    <property type="component" value="Unassembled WGS sequence"/>
</dbReference>
<comment type="caution">
    <text evidence="1">The sequence shown here is derived from an EMBL/GenBank/DDBJ whole genome shotgun (WGS) entry which is preliminary data.</text>
</comment>
<dbReference type="EMBL" id="JAVXZY010000005">
    <property type="protein sequence ID" value="MDT9000243.1"/>
    <property type="molecule type" value="Genomic_DNA"/>
</dbReference>
<reference evidence="1" key="1">
    <citation type="submission" date="2023-09" db="EMBL/GenBank/DDBJ databases">
        <title>Paucibacter sp. APW11 Genome sequencing and assembly.</title>
        <authorList>
            <person name="Kim I."/>
        </authorList>
    </citation>
    <scope>NUCLEOTIDE SEQUENCE</scope>
    <source>
        <strain evidence="1">APW11</strain>
    </source>
</reference>
<keyword evidence="2" id="KW-1185">Reference proteome</keyword>
<proteinExistence type="predicted"/>
<protein>
    <recommendedName>
        <fullName evidence="3">PEP-CTERM protein-sorting domain-containing protein</fullName>
    </recommendedName>
</protein>
<name>A0ABU3PCG9_9BURK</name>
<accession>A0ABU3PCG9</accession>
<evidence type="ECO:0000313" key="2">
    <source>
        <dbReference type="Proteomes" id="UP001246372"/>
    </source>
</evidence>
<gene>
    <name evidence="1" type="ORF">RQP53_13295</name>
</gene>
<sequence length="251" mass="25720">MRTDAKQTPPATVAPRLEVTISKTSQKRSTSMRLVKSLLAASLLAIAAPSFANIVLNFDNLADFTQIKNSYAAKGFSFSDAAFAMAPGNAGGSGNYNNPPSGPNAVSGVDLTGDGTATFIINVAEGFGSWFRFAYTGMSSATGSVAVYSGLNGADKDGGKSALLEVSLTGTVNGSNGCPGTLCVWNTNAASTFSGTAKSVVFTLKDLGYFFDNLDFGDIPTQPGHLPEPAGLALALSGLGLAAAARRRRQG</sequence>
<evidence type="ECO:0008006" key="3">
    <source>
        <dbReference type="Google" id="ProtNLM"/>
    </source>
</evidence>
<organism evidence="1 2">
    <name type="scientific">Roseateles aquae</name>
    <dbReference type="NCBI Taxonomy" id="3077235"/>
    <lineage>
        <taxon>Bacteria</taxon>
        <taxon>Pseudomonadati</taxon>
        <taxon>Pseudomonadota</taxon>
        <taxon>Betaproteobacteria</taxon>
        <taxon>Burkholderiales</taxon>
        <taxon>Sphaerotilaceae</taxon>
        <taxon>Roseateles</taxon>
    </lineage>
</organism>
<evidence type="ECO:0000313" key="1">
    <source>
        <dbReference type="EMBL" id="MDT9000243.1"/>
    </source>
</evidence>